<gene>
    <name evidence="1" type="ORF">ACFPZN_06960</name>
</gene>
<protein>
    <submittedName>
        <fullName evidence="1">Uncharacterized protein</fullName>
    </submittedName>
</protein>
<keyword evidence="2" id="KW-1185">Reference proteome</keyword>
<sequence>MLDCLLRIAADERVSWKSLALAGRGITAEAKAREWVLLVGKPTFDGVELANLLIHRGKLHEDLMKAWNCLNSQEIDEVAFMNRMKAIVEALERWIPEG</sequence>
<evidence type="ECO:0000313" key="2">
    <source>
        <dbReference type="Proteomes" id="UP001596074"/>
    </source>
</evidence>
<name>A0ABW0ZPZ1_9ACTN</name>
<dbReference type="EMBL" id="JBHSON010000007">
    <property type="protein sequence ID" value="MFC5745339.1"/>
    <property type="molecule type" value="Genomic_DNA"/>
</dbReference>
<organism evidence="1 2">
    <name type="scientific">Actinomadura rugatobispora</name>
    <dbReference type="NCBI Taxonomy" id="1994"/>
    <lineage>
        <taxon>Bacteria</taxon>
        <taxon>Bacillati</taxon>
        <taxon>Actinomycetota</taxon>
        <taxon>Actinomycetes</taxon>
        <taxon>Streptosporangiales</taxon>
        <taxon>Thermomonosporaceae</taxon>
        <taxon>Actinomadura</taxon>
    </lineage>
</organism>
<comment type="caution">
    <text evidence="1">The sequence shown here is derived from an EMBL/GenBank/DDBJ whole genome shotgun (WGS) entry which is preliminary data.</text>
</comment>
<evidence type="ECO:0000313" key="1">
    <source>
        <dbReference type="EMBL" id="MFC5745339.1"/>
    </source>
</evidence>
<dbReference type="Proteomes" id="UP001596074">
    <property type="component" value="Unassembled WGS sequence"/>
</dbReference>
<accession>A0ABW0ZPZ1</accession>
<reference evidence="2" key="1">
    <citation type="journal article" date="2019" name="Int. J. Syst. Evol. Microbiol.">
        <title>The Global Catalogue of Microorganisms (GCM) 10K type strain sequencing project: providing services to taxonomists for standard genome sequencing and annotation.</title>
        <authorList>
            <consortium name="The Broad Institute Genomics Platform"/>
            <consortium name="The Broad Institute Genome Sequencing Center for Infectious Disease"/>
            <person name="Wu L."/>
            <person name="Ma J."/>
        </authorList>
    </citation>
    <scope>NUCLEOTIDE SEQUENCE [LARGE SCALE GENOMIC DNA]</scope>
    <source>
        <strain evidence="2">KCTC 42087</strain>
    </source>
</reference>
<dbReference type="RefSeq" id="WP_378280962.1">
    <property type="nucleotide sequence ID" value="NZ_JBHSON010000007.1"/>
</dbReference>
<proteinExistence type="predicted"/>